<dbReference type="AlphaFoldDB" id="A0A856MAB0"/>
<keyword evidence="1" id="KW-0472">Membrane</keyword>
<accession>A0A856MAB0</accession>
<keyword evidence="1" id="KW-1133">Transmembrane helix</keyword>
<evidence type="ECO:0000313" key="2">
    <source>
        <dbReference type="EMBL" id="QDL08135.1"/>
    </source>
</evidence>
<gene>
    <name evidence="2" type="ORF">DP114_09680</name>
</gene>
<dbReference type="KEGG" id="bsen:DP114_09680"/>
<organism evidence="2 3">
    <name type="scientific">Brasilonema sennae CENA114</name>
    <dbReference type="NCBI Taxonomy" id="415709"/>
    <lineage>
        <taxon>Bacteria</taxon>
        <taxon>Bacillati</taxon>
        <taxon>Cyanobacteriota</taxon>
        <taxon>Cyanophyceae</taxon>
        <taxon>Nostocales</taxon>
        <taxon>Scytonemataceae</taxon>
        <taxon>Brasilonema</taxon>
        <taxon>Bromeliae group (in: Brasilonema)</taxon>
    </lineage>
</organism>
<evidence type="ECO:0000313" key="3">
    <source>
        <dbReference type="Proteomes" id="UP000503129"/>
    </source>
</evidence>
<protein>
    <submittedName>
        <fullName evidence="2">Uncharacterized protein</fullName>
    </submittedName>
</protein>
<sequence>MERTKQFKIKSMALCLGHRLTLYVPSYLLERGYVYAYDTFCVYTIKIDKLMLGSIVVVFLLQIKFATMIS</sequence>
<keyword evidence="3" id="KW-1185">Reference proteome</keyword>
<name>A0A856MAB0_9CYAN</name>
<reference evidence="2 3" key="1">
    <citation type="submission" date="2018-06" db="EMBL/GenBank/DDBJ databases">
        <title>Comparative genomics of Brasilonema spp. strains.</title>
        <authorList>
            <person name="Alvarenga D.O."/>
            <person name="Fiore M.F."/>
            <person name="Varani A.M."/>
        </authorList>
    </citation>
    <scope>NUCLEOTIDE SEQUENCE [LARGE SCALE GENOMIC DNA]</scope>
    <source>
        <strain evidence="2 3">CENA114</strain>
    </source>
</reference>
<dbReference type="EMBL" id="CP030118">
    <property type="protein sequence ID" value="QDL08135.1"/>
    <property type="molecule type" value="Genomic_DNA"/>
</dbReference>
<proteinExistence type="predicted"/>
<evidence type="ECO:0000256" key="1">
    <source>
        <dbReference type="SAM" id="Phobius"/>
    </source>
</evidence>
<feature type="transmembrane region" description="Helical" evidence="1">
    <location>
        <begin position="50"/>
        <end position="69"/>
    </location>
</feature>
<dbReference type="Proteomes" id="UP000503129">
    <property type="component" value="Chromosome"/>
</dbReference>
<keyword evidence="1" id="KW-0812">Transmembrane</keyword>